<feature type="region of interest" description="Disordered" evidence="1">
    <location>
        <begin position="476"/>
        <end position="499"/>
    </location>
</feature>
<protein>
    <submittedName>
        <fullName evidence="2">Uncharacterized protein</fullName>
    </submittedName>
</protein>
<accession>A0A1Q9D4Z9</accession>
<name>A0A1Q9D4Z9_SYMMI</name>
<evidence type="ECO:0000256" key="1">
    <source>
        <dbReference type="SAM" id="MobiDB-lite"/>
    </source>
</evidence>
<reference evidence="2 3" key="1">
    <citation type="submission" date="2016-02" db="EMBL/GenBank/DDBJ databases">
        <title>Genome analysis of coral dinoflagellate symbionts highlights evolutionary adaptations to a symbiotic lifestyle.</title>
        <authorList>
            <person name="Aranda M."/>
            <person name="Li Y."/>
            <person name="Liew Y.J."/>
            <person name="Baumgarten S."/>
            <person name="Simakov O."/>
            <person name="Wilson M."/>
            <person name="Piel J."/>
            <person name="Ashoor H."/>
            <person name="Bougouffa S."/>
            <person name="Bajic V.B."/>
            <person name="Ryu T."/>
            <person name="Ravasi T."/>
            <person name="Bayer T."/>
            <person name="Micklem G."/>
            <person name="Kim H."/>
            <person name="Bhak J."/>
            <person name="Lajeunesse T.C."/>
            <person name="Voolstra C.R."/>
        </authorList>
    </citation>
    <scope>NUCLEOTIDE SEQUENCE [LARGE SCALE GENOMIC DNA]</scope>
    <source>
        <strain evidence="2 3">CCMP2467</strain>
    </source>
</reference>
<evidence type="ECO:0000313" key="2">
    <source>
        <dbReference type="EMBL" id="OLP90268.1"/>
    </source>
</evidence>
<dbReference type="AlphaFoldDB" id="A0A1Q9D4Z9"/>
<dbReference type="EMBL" id="LSRX01000721">
    <property type="protein sequence ID" value="OLP90268.1"/>
    <property type="molecule type" value="Genomic_DNA"/>
</dbReference>
<comment type="caution">
    <text evidence="2">The sequence shown here is derived from an EMBL/GenBank/DDBJ whole genome shotgun (WGS) entry which is preliminary data.</text>
</comment>
<keyword evidence="3" id="KW-1185">Reference proteome</keyword>
<evidence type="ECO:0000313" key="3">
    <source>
        <dbReference type="Proteomes" id="UP000186817"/>
    </source>
</evidence>
<dbReference type="OrthoDB" id="429753at2759"/>
<proteinExistence type="predicted"/>
<gene>
    <name evidence="2" type="ORF">AK812_SmicGene28186</name>
</gene>
<dbReference type="Proteomes" id="UP000186817">
    <property type="component" value="Unassembled WGS sequence"/>
</dbReference>
<organism evidence="2 3">
    <name type="scientific">Symbiodinium microadriaticum</name>
    <name type="common">Dinoflagellate</name>
    <name type="synonym">Zooxanthella microadriatica</name>
    <dbReference type="NCBI Taxonomy" id="2951"/>
    <lineage>
        <taxon>Eukaryota</taxon>
        <taxon>Sar</taxon>
        <taxon>Alveolata</taxon>
        <taxon>Dinophyceae</taxon>
        <taxon>Suessiales</taxon>
        <taxon>Symbiodiniaceae</taxon>
        <taxon>Symbiodinium</taxon>
    </lineage>
</organism>
<sequence>MNQPACLSGDCHFCTALNPDEFVQFRATLGFKVGGHGNCDDAAGFLASFHFHLSLIACLGGQLGNAAEWLGVKCMSLVSTQYYPFIGKMVPLALSLNVVVARAKLSTHVPVHELSGAVHAHCEGQKYENEEACARLLPAINNKGYPKWKRDAWKSIAFFKGCYWKREETAPEKCLREFQEARGKGGLTLKVDIGVMWWWENVYKDTFHWNACEMNAETECSRQMCSWFCYALKEQQARLQLHKRSLLFGWVGPEAVEEGICKFRGRVGPAQLVFMGAVKPAEAASFLREASWEILHPFSKLNTFSVSGTVLAAVLEMGFTVTFMAPPGESSLIARLRKEYQTCKGTQGILQNYRYLVLENGEQFERRFETEQGGVLLYQPSALDKWIGMSIRQDKATGEYINNVTGWPLNEGDTDDYKRYIQRHDERRDTGRRADKLIALVGEKNPQVLAELRFYIAKHPWKVAELLSSARRTYLQTKEGDTKANQKAQSRGATKRKRD</sequence>